<protein>
    <recommendedName>
        <fullName evidence="9">Protein farnesyltransferase/geranylgeranyltransferase type-1 subunit alpha</fullName>
        <ecNumber evidence="4">2.5.1.58</ecNumber>
        <ecNumber evidence="3">2.5.1.59</ecNumber>
    </recommendedName>
    <alternativeName>
        <fullName evidence="12">CAAX farnesyltransferase subunit alpha</fullName>
    </alternativeName>
    <alternativeName>
        <fullName evidence="11">FTase-alpha</fullName>
    </alternativeName>
    <alternativeName>
        <fullName evidence="10">Ras proteins prenyltransferase subunit alpha</fullName>
    </alternativeName>
    <alternativeName>
        <fullName evidence="13">Type I protein geranyl-geranyltransferase subunit alpha</fullName>
    </alternativeName>
</protein>
<evidence type="ECO:0000256" key="2">
    <source>
        <dbReference type="ARBA" id="ARBA00006734"/>
    </source>
</evidence>
<feature type="compositionally biased region" description="Basic and acidic residues" evidence="14">
    <location>
        <begin position="243"/>
        <end position="297"/>
    </location>
</feature>
<name>A0A1A8WCD0_PLAOA</name>
<evidence type="ECO:0000256" key="3">
    <source>
        <dbReference type="ARBA" id="ARBA00012700"/>
    </source>
</evidence>
<dbReference type="GO" id="GO:0005965">
    <property type="term" value="C:protein farnesyltransferase complex"/>
    <property type="evidence" value="ECO:0007669"/>
    <property type="project" value="TreeGrafter"/>
</dbReference>
<dbReference type="EC" id="2.5.1.59" evidence="3"/>
<dbReference type="InterPro" id="IPR002088">
    <property type="entry name" value="Prenyl_trans_a"/>
</dbReference>
<evidence type="ECO:0000256" key="6">
    <source>
        <dbReference type="ARBA" id="ARBA00022679"/>
    </source>
</evidence>
<evidence type="ECO:0000313" key="16">
    <source>
        <dbReference type="Proteomes" id="UP000078560"/>
    </source>
</evidence>
<dbReference type="GO" id="GO:0004660">
    <property type="term" value="F:protein farnesyltransferase activity"/>
    <property type="evidence" value="ECO:0007669"/>
    <property type="project" value="UniProtKB-EC"/>
</dbReference>
<keyword evidence="7" id="KW-0677">Repeat</keyword>
<dbReference type="SUPFAM" id="SSF48439">
    <property type="entry name" value="Protein prenylyltransferase"/>
    <property type="match status" value="1"/>
</dbReference>
<organism evidence="15 16">
    <name type="scientific">Plasmodium ovale curtisi</name>
    <dbReference type="NCBI Taxonomy" id="864141"/>
    <lineage>
        <taxon>Eukaryota</taxon>
        <taxon>Sar</taxon>
        <taxon>Alveolata</taxon>
        <taxon>Apicomplexa</taxon>
        <taxon>Aconoidasida</taxon>
        <taxon>Haemosporida</taxon>
        <taxon>Plasmodiidae</taxon>
        <taxon>Plasmodium</taxon>
        <taxon>Plasmodium (Plasmodium)</taxon>
    </lineage>
</organism>
<evidence type="ECO:0000256" key="5">
    <source>
        <dbReference type="ARBA" id="ARBA00022602"/>
    </source>
</evidence>
<evidence type="ECO:0000256" key="7">
    <source>
        <dbReference type="ARBA" id="ARBA00022737"/>
    </source>
</evidence>
<evidence type="ECO:0000256" key="4">
    <source>
        <dbReference type="ARBA" id="ARBA00012702"/>
    </source>
</evidence>
<dbReference type="GO" id="GO:0005953">
    <property type="term" value="C:CAAX-protein geranylgeranyltransferase complex"/>
    <property type="evidence" value="ECO:0007669"/>
    <property type="project" value="TreeGrafter"/>
</dbReference>
<dbReference type="Proteomes" id="UP000078560">
    <property type="component" value="Unassembled WGS sequence"/>
</dbReference>
<evidence type="ECO:0000256" key="10">
    <source>
        <dbReference type="ARBA" id="ARBA00041392"/>
    </source>
</evidence>
<evidence type="ECO:0000313" key="15">
    <source>
        <dbReference type="EMBL" id="SBS88873.1"/>
    </source>
</evidence>
<evidence type="ECO:0000256" key="11">
    <source>
        <dbReference type="ARBA" id="ARBA00042436"/>
    </source>
</evidence>
<feature type="region of interest" description="Disordered" evidence="14">
    <location>
        <begin position="233"/>
        <end position="297"/>
    </location>
</feature>
<evidence type="ECO:0000256" key="1">
    <source>
        <dbReference type="ARBA" id="ARBA00001946"/>
    </source>
</evidence>
<dbReference type="EMBL" id="FLQU01000662">
    <property type="protein sequence ID" value="SBS88873.1"/>
    <property type="molecule type" value="Genomic_DNA"/>
</dbReference>
<dbReference type="GO" id="GO:0004662">
    <property type="term" value="F:CAAX-protein geranylgeranyltransferase activity"/>
    <property type="evidence" value="ECO:0007669"/>
    <property type="project" value="UniProtKB-EC"/>
</dbReference>
<evidence type="ECO:0000256" key="12">
    <source>
        <dbReference type="ARBA" id="ARBA00043086"/>
    </source>
</evidence>
<dbReference type="PROSITE" id="PS51147">
    <property type="entry name" value="PFTA"/>
    <property type="match status" value="1"/>
</dbReference>
<evidence type="ECO:0000256" key="9">
    <source>
        <dbReference type="ARBA" id="ARBA00040965"/>
    </source>
</evidence>
<dbReference type="Gene3D" id="1.25.40.120">
    <property type="entry name" value="Protein prenylyltransferase"/>
    <property type="match status" value="2"/>
</dbReference>
<accession>A0A1A8WCD0</accession>
<keyword evidence="8" id="KW-0460">Magnesium</keyword>
<dbReference type="Pfam" id="PF01239">
    <property type="entry name" value="PPTA"/>
    <property type="match status" value="2"/>
</dbReference>
<gene>
    <name evidence="15" type="ORF">POVCU2_0051000</name>
</gene>
<dbReference type="EC" id="2.5.1.58" evidence="4"/>
<sequence length="583" mass="69251">MERKSLNAYLKKYNLSYPETMDGLNFHLLSNPLFKSMSKKNFIIDVINDMDRERKKHKRDVAFEGEEDNQDDNNKEESEKNIDGRERINILNTYYSDNENFLYSLLASFIENKIYSFEGYIVSSLVIKINSSYYSAWIYRRRCLRKLNLNFLNDLKFTRFIINDNIKSFQSWFHRRWLVEYIYKVNIKGSGINCTFRQSKCTHDGEFANGDDVSVIAHVENIRCGDLDADDMPSGKCEAGVQEDPRDDAPHSVDSRDDAPHSVDSRDAALHSVDSRDDTPHSVDSHDGETRSDDIFDDDRNFLSSAEENSSTSSDLNGLERGCSWKNPLEDGFISNCEESDFEIKRKKKNVVFYEDLKSIIDSCSFFKNALKENEKINIDEFLYEEFLYNNCDIFIDTKNYNSWAHKTWLVDKFSLMKNEYLCTKYNILLHEFIYINFFLKCDIYNNSVWVYRYFIFNKLNYFKEKNILKREIMFCLNYTKEFYDNEAIFNYFIHILFTYIDLCKKEKNENKIDIFELPIIKKVKNELTEFQEKSKSVLLFLSKLYSYSGSHYEEIQCYKCLEKNDHFNDIVWKGKIEEIERC</sequence>
<evidence type="ECO:0000256" key="8">
    <source>
        <dbReference type="ARBA" id="ARBA00022842"/>
    </source>
</evidence>
<keyword evidence="5" id="KW-0637">Prenyltransferase</keyword>
<dbReference type="PANTHER" id="PTHR11129">
    <property type="entry name" value="PROTEIN FARNESYLTRANSFERASE ALPHA SUBUNIT/RAB GERANYLGERANYL TRANSFERASE ALPHA SUBUNIT"/>
    <property type="match status" value="1"/>
</dbReference>
<comment type="similarity">
    <text evidence="2">Belongs to the protein prenyltransferase subunit alpha family.</text>
</comment>
<keyword evidence="6 15" id="KW-0808">Transferase</keyword>
<feature type="region of interest" description="Disordered" evidence="14">
    <location>
        <begin position="59"/>
        <end position="80"/>
    </location>
</feature>
<proteinExistence type="inferred from homology"/>
<evidence type="ECO:0000256" key="14">
    <source>
        <dbReference type="SAM" id="MobiDB-lite"/>
    </source>
</evidence>
<reference evidence="16" key="1">
    <citation type="submission" date="2016-05" db="EMBL/GenBank/DDBJ databases">
        <authorList>
            <person name="Naeem Raeece"/>
        </authorList>
    </citation>
    <scope>NUCLEOTIDE SEQUENCE [LARGE SCALE GENOMIC DNA]</scope>
</reference>
<dbReference type="PANTHER" id="PTHR11129:SF1">
    <property type="entry name" value="PROTEIN FARNESYLTRANSFERASE_GERANYLGERANYLTRANSFERASE TYPE-1 SUBUNIT ALPHA"/>
    <property type="match status" value="1"/>
</dbReference>
<comment type="cofactor">
    <cofactor evidence="1">
        <name>Mg(2+)</name>
        <dbReference type="ChEBI" id="CHEBI:18420"/>
    </cofactor>
</comment>
<evidence type="ECO:0000256" key="13">
    <source>
        <dbReference type="ARBA" id="ARBA00043219"/>
    </source>
</evidence>
<dbReference type="AlphaFoldDB" id="A0A1A8WCD0"/>